<proteinExistence type="predicted"/>
<sequence length="84" mass="9521">MKVVKDIKIKEDSCTLCYDGIPNILLLPCQHIGKCRMIQQDSHVIHRKHDIGASLSRPPPLATVVRLCHRPEAAILWRRSIACI</sequence>
<evidence type="ECO:0000313" key="1">
    <source>
        <dbReference type="EMBL" id="UYV84386.1"/>
    </source>
</evidence>
<protein>
    <submittedName>
        <fullName evidence="1">RSPRY1</fullName>
    </submittedName>
</protein>
<gene>
    <name evidence="1" type="ORF">LAZ67_X001986</name>
</gene>
<accession>A0ABY6LT11</accession>
<name>A0ABY6LT11_9ARAC</name>
<reference evidence="1 2" key="1">
    <citation type="submission" date="2022-03" db="EMBL/GenBank/DDBJ databases">
        <title>A chromosomal length assembly of Cordylochernes scorpioides.</title>
        <authorList>
            <person name="Zeh D."/>
            <person name="Zeh J."/>
        </authorList>
    </citation>
    <scope>NUCLEOTIDE SEQUENCE [LARGE SCALE GENOMIC DNA]</scope>
    <source>
        <strain evidence="1">IN4F17</strain>
        <tissue evidence="1">Whole Body</tissue>
    </source>
</reference>
<dbReference type="Proteomes" id="UP001235939">
    <property type="component" value="Chromosome X"/>
</dbReference>
<keyword evidence="2" id="KW-1185">Reference proteome</keyword>
<dbReference type="EMBL" id="CP092886">
    <property type="protein sequence ID" value="UYV84386.1"/>
    <property type="molecule type" value="Genomic_DNA"/>
</dbReference>
<evidence type="ECO:0000313" key="2">
    <source>
        <dbReference type="Proteomes" id="UP001235939"/>
    </source>
</evidence>
<organism evidence="1 2">
    <name type="scientific">Cordylochernes scorpioides</name>
    <dbReference type="NCBI Taxonomy" id="51811"/>
    <lineage>
        <taxon>Eukaryota</taxon>
        <taxon>Metazoa</taxon>
        <taxon>Ecdysozoa</taxon>
        <taxon>Arthropoda</taxon>
        <taxon>Chelicerata</taxon>
        <taxon>Arachnida</taxon>
        <taxon>Pseudoscorpiones</taxon>
        <taxon>Cheliferoidea</taxon>
        <taxon>Chernetidae</taxon>
        <taxon>Cordylochernes</taxon>
    </lineage>
</organism>